<organism evidence="1 2">
    <name type="scientific">Plebeiibacterium marinum</name>
    <dbReference type="NCBI Taxonomy" id="2992111"/>
    <lineage>
        <taxon>Bacteria</taxon>
        <taxon>Pseudomonadati</taxon>
        <taxon>Bacteroidota</taxon>
        <taxon>Bacteroidia</taxon>
        <taxon>Marinilabiliales</taxon>
        <taxon>Marinilabiliaceae</taxon>
        <taxon>Plebeiibacterium</taxon>
    </lineage>
</organism>
<protein>
    <submittedName>
        <fullName evidence="1">Uncharacterized protein</fullName>
    </submittedName>
</protein>
<dbReference type="AlphaFoldDB" id="A0AAE3MFW5"/>
<dbReference type="Proteomes" id="UP001207408">
    <property type="component" value="Unassembled WGS sequence"/>
</dbReference>
<dbReference type="EMBL" id="JAPDPI010000030">
    <property type="protein sequence ID" value="MCW3806789.1"/>
    <property type="molecule type" value="Genomic_DNA"/>
</dbReference>
<dbReference type="RefSeq" id="WP_301200566.1">
    <property type="nucleotide sequence ID" value="NZ_JAPDPI010000030.1"/>
</dbReference>
<evidence type="ECO:0000313" key="2">
    <source>
        <dbReference type="Proteomes" id="UP001207408"/>
    </source>
</evidence>
<name>A0AAE3MFW5_9BACT</name>
<comment type="caution">
    <text evidence="1">The sequence shown here is derived from an EMBL/GenBank/DDBJ whole genome shotgun (WGS) entry which is preliminary data.</text>
</comment>
<reference evidence="1" key="1">
    <citation type="submission" date="2022-10" db="EMBL/GenBank/DDBJ databases">
        <authorList>
            <person name="Yu W.X."/>
        </authorList>
    </citation>
    <scope>NUCLEOTIDE SEQUENCE</scope>
    <source>
        <strain evidence="1">D04</strain>
    </source>
</reference>
<proteinExistence type="predicted"/>
<sequence length="73" mass="8506">MSNIEFKSASYAGSITMRATGPLDLLQNNQNIEFIDIFSHNDDWDTRIIRRSRHQRLTRFLPVPMQSLSQVIL</sequence>
<keyword evidence="2" id="KW-1185">Reference proteome</keyword>
<gene>
    <name evidence="1" type="ORF">OM074_14225</name>
</gene>
<accession>A0AAE3MFW5</accession>
<evidence type="ECO:0000313" key="1">
    <source>
        <dbReference type="EMBL" id="MCW3806789.1"/>
    </source>
</evidence>